<proteinExistence type="predicted"/>
<organism evidence="5">
    <name type="scientific">Rodentolepis nana</name>
    <name type="common">Dwarf tapeworm</name>
    <name type="synonym">Hymenolepis nana</name>
    <dbReference type="NCBI Taxonomy" id="102285"/>
    <lineage>
        <taxon>Eukaryota</taxon>
        <taxon>Metazoa</taxon>
        <taxon>Spiralia</taxon>
        <taxon>Lophotrochozoa</taxon>
        <taxon>Platyhelminthes</taxon>
        <taxon>Cestoda</taxon>
        <taxon>Eucestoda</taxon>
        <taxon>Cyclophyllidea</taxon>
        <taxon>Hymenolepididae</taxon>
        <taxon>Rodentolepis</taxon>
    </lineage>
</organism>
<reference evidence="5" key="1">
    <citation type="submission" date="2017-02" db="UniProtKB">
        <authorList>
            <consortium name="WormBaseParasite"/>
        </authorList>
    </citation>
    <scope>IDENTIFICATION</scope>
</reference>
<protein>
    <submittedName>
        <fullName evidence="3 5">Uncharacterized protein</fullName>
    </submittedName>
</protein>
<evidence type="ECO:0000313" key="4">
    <source>
        <dbReference type="Proteomes" id="UP000278807"/>
    </source>
</evidence>
<feature type="compositionally biased region" description="Pro residues" evidence="1">
    <location>
        <begin position="72"/>
        <end position="83"/>
    </location>
</feature>
<feature type="transmembrane region" description="Helical" evidence="2">
    <location>
        <begin position="108"/>
        <end position="125"/>
    </location>
</feature>
<keyword evidence="2" id="KW-0812">Transmembrane</keyword>
<name>A0A0R3TXZ9_RODNA</name>
<evidence type="ECO:0000256" key="1">
    <source>
        <dbReference type="SAM" id="MobiDB-lite"/>
    </source>
</evidence>
<reference evidence="3 4" key="2">
    <citation type="submission" date="2018-11" db="EMBL/GenBank/DDBJ databases">
        <authorList>
            <consortium name="Pathogen Informatics"/>
        </authorList>
    </citation>
    <scope>NUCLEOTIDE SEQUENCE [LARGE SCALE GENOMIC DNA]</scope>
</reference>
<dbReference type="Proteomes" id="UP000278807">
    <property type="component" value="Unassembled WGS sequence"/>
</dbReference>
<feature type="region of interest" description="Disordered" evidence="1">
    <location>
        <begin position="49"/>
        <end position="88"/>
    </location>
</feature>
<dbReference type="AlphaFoldDB" id="A0A0R3TXZ9"/>
<keyword evidence="2" id="KW-1133">Transmembrane helix</keyword>
<evidence type="ECO:0000256" key="2">
    <source>
        <dbReference type="SAM" id="Phobius"/>
    </source>
</evidence>
<accession>A0A0R3TXZ9</accession>
<dbReference type="EMBL" id="UZAE01014592">
    <property type="protein sequence ID" value="VDO13909.1"/>
    <property type="molecule type" value="Genomic_DNA"/>
</dbReference>
<sequence length="126" mass="13667">MSANTSKLNASLAEFMMQESTAVQQRLSTGTSSQLPAASSATFLYGDIGTNSSAPAPPVRSSSTLKKDRPMISPPSKPLPTPPVKKEKKRKGELIYTRCNFLIDNNEASYMVLLITLIVYVICIVN</sequence>
<gene>
    <name evidence="3" type="ORF">HNAJ_LOCUS12722</name>
</gene>
<keyword evidence="4" id="KW-1185">Reference proteome</keyword>
<dbReference type="WBParaSite" id="HNAJ_0001274601-mRNA-1">
    <property type="protein sequence ID" value="HNAJ_0001274601-mRNA-1"/>
    <property type="gene ID" value="HNAJ_0001274601"/>
</dbReference>
<dbReference type="STRING" id="102285.A0A0R3TXZ9"/>
<evidence type="ECO:0000313" key="5">
    <source>
        <dbReference type="WBParaSite" id="HNAJ_0001274601-mRNA-1"/>
    </source>
</evidence>
<evidence type="ECO:0000313" key="3">
    <source>
        <dbReference type="EMBL" id="VDO13909.1"/>
    </source>
</evidence>
<keyword evidence="2" id="KW-0472">Membrane</keyword>